<protein>
    <submittedName>
        <fullName evidence="1">FAD/NAD(P)-binding domain-containing protein</fullName>
    </submittedName>
</protein>
<organism evidence="1 2">
    <name type="scientific">Auriscalpium vulgare</name>
    <dbReference type="NCBI Taxonomy" id="40419"/>
    <lineage>
        <taxon>Eukaryota</taxon>
        <taxon>Fungi</taxon>
        <taxon>Dikarya</taxon>
        <taxon>Basidiomycota</taxon>
        <taxon>Agaricomycotina</taxon>
        <taxon>Agaricomycetes</taxon>
        <taxon>Russulales</taxon>
        <taxon>Auriscalpiaceae</taxon>
        <taxon>Auriscalpium</taxon>
    </lineage>
</organism>
<proteinExistence type="predicted"/>
<reference evidence="1" key="1">
    <citation type="submission" date="2021-02" db="EMBL/GenBank/DDBJ databases">
        <authorList>
            <consortium name="DOE Joint Genome Institute"/>
            <person name="Ahrendt S."/>
            <person name="Looney B.P."/>
            <person name="Miyauchi S."/>
            <person name="Morin E."/>
            <person name="Drula E."/>
            <person name="Courty P.E."/>
            <person name="Chicoki N."/>
            <person name="Fauchery L."/>
            <person name="Kohler A."/>
            <person name="Kuo A."/>
            <person name="Labutti K."/>
            <person name="Pangilinan J."/>
            <person name="Lipzen A."/>
            <person name="Riley R."/>
            <person name="Andreopoulos W."/>
            <person name="He G."/>
            <person name="Johnson J."/>
            <person name="Barry K.W."/>
            <person name="Grigoriev I.V."/>
            <person name="Nagy L."/>
            <person name="Hibbett D."/>
            <person name="Henrissat B."/>
            <person name="Matheny P.B."/>
            <person name="Labbe J."/>
            <person name="Martin F."/>
        </authorList>
    </citation>
    <scope>NUCLEOTIDE SEQUENCE</scope>
    <source>
        <strain evidence="1">FP105234-sp</strain>
    </source>
</reference>
<keyword evidence="2" id="KW-1185">Reference proteome</keyword>
<sequence>MDADGNFDVLVLGTGLTESITAAALSKAGFKVVHLDVNPYYGADEASLTLDELARWADSRAHPDPADPNPSPYLLSQRETFKAIHRSLVIPEHARHYSVSLSPSLLTSVGPLITSLVSSGVSRYGGYRLLERVGIYDREVGIRSVPASKEDIFKSQEMTLLEKRRLMRFFMFASSDFEGVKELEGHEETGFVEYLQSVFSLRAQVSDAIAYALAFCSTAAEPTLPVLQRLRRYLRSSGRYGASPFLVGHYGGSGEIAQGFCRVSAVNGGVYILDRPIQSITPPHTQPIASSPVSEKSLPGTAPISESKYTIMLKDVPEPLTADIIISSPSQLPPGLRDAAHLVSSTNDSPGESFARCIAILDRPIPFPPPPATPDVSSSGDPAKPEGSSDRAASEGEEAAKPVDTAVLVFPPSSLDGGSSTAAVHAFITGQGTMSAPQGKYILYLSIAFSNSEKSPESQLKPYLDAILSLISSSDDGASTAEALFKVFYIQHPHQTPTLATTGAEAATALLIPSVSTALTETADASSVAAEAVFFKAVEILKAKHPEAWSPRDSETKSGSGGDVFEEIAFFPPTEFDDAEDAGEEW</sequence>
<name>A0ACB8S863_9AGAM</name>
<gene>
    <name evidence="1" type="ORF">FA95DRAFT_1553312</name>
</gene>
<reference evidence="1" key="2">
    <citation type="journal article" date="2022" name="New Phytol.">
        <title>Evolutionary transition to the ectomycorrhizal habit in the genomes of a hyperdiverse lineage of mushroom-forming fungi.</title>
        <authorList>
            <person name="Looney B."/>
            <person name="Miyauchi S."/>
            <person name="Morin E."/>
            <person name="Drula E."/>
            <person name="Courty P.E."/>
            <person name="Kohler A."/>
            <person name="Kuo A."/>
            <person name="LaButti K."/>
            <person name="Pangilinan J."/>
            <person name="Lipzen A."/>
            <person name="Riley R."/>
            <person name="Andreopoulos W."/>
            <person name="He G."/>
            <person name="Johnson J."/>
            <person name="Nolan M."/>
            <person name="Tritt A."/>
            <person name="Barry K.W."/>
            <person name="Grigoriev I.V."/>
            <person name="Nagy L.G."/>
            <person name="Hibbett D."/>
            <person name="Henrissat B."/>
            <person name="Matheny P.B."/>
            <person name="Labbe J."/>
            <person name="Martin F.M."/>
        </authorList>
    </citation>
    <scope>NUCLEOTIDE SEQUENCE</scope>
    <source>
        <strain evidence="1">FP105234-sp</strain>
    </source>
</reference>
<evidence type="ECO:0000313" key="2">
    <source>
        <dbReference type="Proteomes" id="UP000814033"/>
    </source>
</evidence>
<comment type="caution">
    <text evidence="1">The sequence shown here is derived from an EMBL/GenBank/DDBJ whole genome shotgun (WGS) entry which is preliminary data.</text>
</comment>
<evidence type="ECO:0000313" key="1">
    <source>
        <dbReference type="EMBL" id="KAI0052654.1"/>
    </source>
</evidence>
<dbReference type="EMBL" id="MU275844">
    <property type="protein sequence ID" value="KAI0052654.1"/>
    <property type="molecule type" value="Genomic_DNA"/>
</dbReference>
<accession>A0ACB8S863</accession>
<dbReference type="Proteomes" id="UP000814033">
    <property type="component" value="Unassembled WGS sequence"/>
</dbReference>